<organism evidence="1">
    <name type="scientific">Stegastes partitus</name>
    <name type="common">bicolor damselfish</name>
    <dbReference type="NCBI Taxonomy" id="144197"/>
    <lineage>
        <taxon>Eukaryota</taxon>
        <taxon>Metazoa</taxon>
        <taxon>Chordata</taxon>
        <taxon>Craniata</taxon>
        <taxon>Vertebrata</taxon>
        <taxon>Euteleostomi</taxon>
        <taxon>Actinopterygii</taxon>
        <taxon>Neopterygii</taxon>
        <taxon>Teleostei</taxon>
        <taxon>Neoteleostei</taxon>
        <taxon>Acanthomorphata</taxon>
        <taxon>Ovalentaria</taxon>
        <taxon>Pomacentridae</taxon>
        <taxon>Stegastes</taxon>
    </lineage>
</organism>
<protein>
    <submittedName>
        <fullName evidence="1">Uncharacterized protein</fullName>
    </submittedName>
</protein>
<name>A0A3B5B0W6_9TELE</name>
<accession>A0A3B5B0W6</accession>
<reference evidence="1" key="1">
    <citation type="submission" date="2023-09" db="UniProtKB">
        <authorList>
            <consortium name="Ensembl"/>
        </authorList>
    </citation>
    <scope>IDENTIFICATION</scope>
</reference>
<sequence>MSVFVDDTRRFVILGPGVVTGSHAVEPHRVSPRNSTRYLFGIRFLFFSFQLPVGQQNILVGFTETFGFGLRSDPFWVLNRTCAVFTAQTQFSPTV</sequence>
<proteinExistence type="predicted"/>
<dbReference type="AlphaFoldDB" id="A0A3B5B0W6"/>
<evidence type="ECO:0000313" key="1">
    <source>
        <dbReference type="Ensembl" id="ENSSPAP00000023714.1"/>
    </source>
</evidence>
<dbReference type="Ensembl" id="ENSSPAT00000024093.1">
    <property type="protein sequence ID" value="ENSSPAP00000023714.1"/>
    <property type="gene ID" value="ENSSPAG00000017890.1"/>
</dbReference>